<dbReference type="Pfam" id="PF00001">
    <property type="entry name" value="7tm_1"/>
    <property type="match status" value="1"/>
</dbReference>
<dbReference type="AlphaFoldDB" id="A0A8X6IVG2"/>
<evidence type="ECO:0000256" key="8">
    <source>
        <dbReference type="ARBA" id="ARBA00023224"/>
    </source>
</evidence>
<comment type="subcellular location">
    <subcellularLocation>
        <location evidence="1">Membrane</location>
        <topology evidence="1">Multi-pass membrane protein</topology>
    </subcellularLocation>
</comment>
<evidence type="ECO:0000256" key="9">
    <source>
        <dbReference type="SAM" id="Phobius"/>
    </source>
</evidence>
<proteinExistence type="inferred from homology"/>
<keyword evidence="5" id="KW-0297">G-protein coupled receptor</keyword>
<keyword evidence="4 9" id="KW-1133">Transmembrane helix</keyword>
<dbReference type="PANTHER" id="PTHR45695">
    <property type="entry name" value="LEUCOKININ RECEPTOR-RELATED"/>
    <property type="match status" value="1"/>
</dbReference>
<evidence type="ECO:0000313" key="11">
    <source>
        <dbReference type="EMBL" id="GFS62217.1"/>
    </source>
</evidence>
<reference evidence="11" key="1">
    <citation type="submission" date="2020-08" db="EMBL/GenBank/DDBJ databases">
        <title>Multicomponent nature underlies the extraordinary mechanical properties of spider dragline silk.</title>
        <authorList>
            <person name="Kono N."/>
            <person name="Nakamura H."/>
            <person name="Mori M."/>
            <person name="Yoshida Y."/>
            <person name="Ohtoshi R."/>
            <person name="Malay A.D."/>
            <person name="Moran D.A.P."/>
            <person name="Tomita M."/>
            <person name="Numata K."/>
            <person name="Arakawa K."/>
        </authorList>
    </citation>
    <scope>NUCLEOTIDE SEQUENCE</scope>
</reference>
<dbReference type="PROSITE" id="PS50262">
    <property type="entry name" value="G_PROTEIN_RECEP_F1_2"/>
    <property type="match status" value="1"/>
</dbReference>
<name>A0A8X6IVG2_9ARAC</name>
<gene>
    <name evidence="11" type="primary">QRFPR</name>
    <name evidence="11" type="ORF">TNIN_434861</name>
</gene>
<dbReference type="GO" id="GO:0005886">
    <property type="term" value="C:plasma membrane"/>
    <property type="evidence" value="ECO:0007669"/>
    <property type="project" value="TreeGrafter"/>
</dbReference>
<dbReference type="GO" id="GO:0004930">
    <property type="term" value="F:G protein-coupled receptor activity"/>
    <property type="evidence" value="ECO:0007669"/>
    <property type="project" value="UniProtKB-KW"/>
</dbReference>
<dbReference type="SUPFAM" id="SSF81321">
    <property type="entry name" value="Family A G protein-coupled receptor-like"/>
    <property type="match status" value="1"/>
</dbReference>
<feature type="non-terminal residue" evidence="11">
    <location>
        <position position="1"/>
    </location>
</feature>
<evidence type="ECO:0000313" key="12">
    <source>
        <dbReference type="Proteomes" id="UP000886998"/>
    </source>
</evidence>
<evidence type="ECO:0000256" key="1">
    <source>
        <dbReference type="ARBA" id="ARBA00004141"/>
    </source>
</evidence>
<evidence type="ECO:0000256" key="2">
    <source>
        <dbReference type="ARBA" id="ARBA00010663"/>
    </source>
</evidence>
<dbReference type="PANTHER" id="PTHR45695:SF9">
    <property type="entry name" value="LEUCOKININ RECEPTOR"/>
    <property type="match status" value="1"/>
</dbReference>
<evidence type="ECO:0000256" key="3">
    <source>
        <dbReference type="ARBA" id="ARBA00022692"/>
    </source>
</evidence>
<evidence type="ECO:0000256" key="5">
    <source>
        <dbReference type="ARBA" id="ARBA00023040"/>
    </source>
</evidence>
<dbReference type="Gene3D" id="1.20.1070.10">
    <property type="entry name" value="Rhodopsin 7-helix transmembrane proteins"/>
    <property type="match status" value="1"/>
</dbReference>
<evidence type="ECO:0000256" key="7">
    <source>
        <dbReference type="ARBA" id="ARBA00023170"/>
    </source>
</evidence>
<sequence>MNVSIYGGNSSDAGDQNSSGYLDYDRDESFSMYFLEELVPVAVIYGITLVVGLIGNLLIIYTVISFRRMRTISNVFLASLATADLLVVLICVPVKTKEAAMIVALQIVRASSDVIAMLSSWQRTTDDLLWQRLHKSDLHVRRPYRCNPCTSSNQL</sequence>
<dbReference type="InterPro" id="IPR017452">
    <property type="entry name" value="GPCR_Rhodpsn_7TM"/>
</dbReference>
<keyword evidence="6 9" id="KW-0472">Membrane</keyword>
<comment type="caution">
    <text evidence="11">The sequence shown here is derived from an EMBL/GenBank/DDBJ whole genome shotgun (WGS) entry which is preliminary data.</text>
</comment>
<feature type="transmembrane region" description="Helical" evidence="9">
    <location>
        <begin position="75"/>
        <end position="95"/>
    </location>
</feature>
<dbReference type="EMBL" id="BMAV01027780">
    <property type="protein sequence ID" value="GFS62217.1"/>
    <property type="molecule type" value="Genomic_DNA"/>
</dbReference>
<evidence type="ECO:0000256" key="4">
    <source>
        <dbReference type="ARBA" id="ARBA00022989"/>
    </source>
</evidence>
<accession>A0A8X6IVG2</accession>
<comment type="similarity">
    <text evidence="2">Belongs to the G-protein coupled receptor 1 family.</text>
</comment>
<feature type="transmembrane region" description="Helical" evidence="9">
    <location>
        <begin position="42"/>
        <end position="63"/>
    </location>
</feature>
<dbReference type="OrthoDB" id="2132067at2759"/>
<keyword evidence="8" id="KW-0807">Transducer</keyword>
<keyword evidence="12" id="KW-1185">Reference proteome</keyword>
<feature type="domain" description="G-protein coupled receptors family 1 profile" evidence="10">
    <location>
        <begin position="55"/>
        <end position="94"/>
    </location>
</feature>
<keyword evidence="7 11" id="KW-0675">Receptor</keyword>
<evidence type="ECO:0000259" key="10">
    <source>
        <dbReference type="PROSITE" id="PS50262"/>
    </source>
</evidence>
<evidence type="ECO:0000256" key="6">
    <source>
        <dbReference type="ARBA" id="ARBA00023136"/>
    </source>
</evidence>
<dbReference type="PRINTS" id="PR00237">
    <property type="entry name" value="GPCRRHODOPSN"/>
</dbReference>
<dbReference type="InterPro" id="IPR000276">
    <property type="entry name" value="GPCR_Rhodpsn"/>
</dbReference>
<dbReference type="Proteomes" id="UP000886998">
    <property type="component" value="Unassembled WGS sequence"/>
</dbReference>
<organism evidence="11 12">
    <name type="scientific">Trichonephila inaurata madagascariensis</name>
    <dbReference type="NCBI Taxonomy" id="2747483"/>
    <lineage>
        <taxon>Eukaryota</taxon>
        <taxon>Metazoa</taxon>
        <taxon>Ecdysozoa</taxon>
        <taxon>Arthropoda</taxon>
        <taxon>Chelicerata</taxon>
        <taxon>Arachnida</taxon>
        <taxon>Araneae</taxon>
        <taxon>Araneomorphae</taxon>
        <taxon>Entelegynae</taxon>
        <taxon>Araneoidea</taxon>
        <taxon>Nephilidae</taxon>
        <taxon>Trichonephila</taxon>
        <taxon>Trichonephila inaurata</taxon>
    </lineage>
</organism>
<protein>
    <submittedName>
        <fullName evidence="11">QRFP-like peptide receptor</fullName>
    </submittedName>
</protein>
<keyword evidence="3 9" id="KW-0812">Transmembrane</keyword>